<name>A0A409VWF1_9AGAR</name>
<accession>A0A409VWF1</accession>
<dbReference type="AlphaFoldDB" id="A0A409VWF1"/>
<dbReference type="EMBL" id="NHTK01005948">
    <property type="protein sequence ID" value="PPQ70581.1"/>
    <property type="molecule type" value="Genomic_DNA"/>
</dbReference>
<feature type="non-terminal residue" evidence="1">
    <location>
        <position position="713"/>
    </location>
</feature>
<dbReference type="InParanoid" id="A0A409VWF1"/>
<comment type="caution">
    <text evidence="1">The sequence shown here is derived from an EMBL/GenBank/DDBJ whole genome shotgun (WGS) entry which is preliminary data.</text>
</comment>
<evidence type="ECO:0000313" key="2">
    <source>
        <dbReference type="Proteomes" id="UP000284842"/>
    </source>
</evidence>
<sequence length="713" mass="79554">MPIDSASSLTTAVFSYAPEPIFAAVAEIMTTVSPFIGSSFDSEINQSLKEFRERFIRAVQHTCVAIKHTLAGLSLLCSLLEDADTKPNPLSTVSQLREIAEDLLAGNACAADAHEQYKALRSDAEGQLSLLSQKFGEETVINVSGKSNTTKSTFKFLRHTITMYIHESEKVLSATVDILTGVNNLLRTFLEDETFSLANLLTTAPLFALDMFSTWKELRTRFISFQAELRRPMLKFEMGYILDADESSRELEEDKEARKPQIPEVVIKWQGIPQDSGTADPQLSPSREKIISVGIRKTSGKCTVYLERLENLQHGTTGLRAIISIPVFPMGSGLKGVCIYATLKSETSDLPACTLNNRTTTVEQIVQDPNFEPTNCRPIFSTRQPSRSTLRWKFSHPLLRWLRWKLAPTLPTQLALSFDIEHSIDVNLHEASLTAAALSYSPHPVPGAIREVMEALSPLVSSDSFLDADINQSLKDIVERFRQAAHYMCIGVRHAVRSLTMICSVLADSDTKPDPSSTANQLRRAAEDCLAGWGGARDAFEHYQTLRKDVNSQFDLLAEKFGEESVISISGKSNITNRSLKTLRTTVNFHLQESEKASSATVDILQGVANLLRAFLEDESFSLSNPVTAAPLFALDMFRTWKTLREHFSCFHIELRRSMMRFNMGYIMESKEARDVMNEDKRTRLAQIPEIHVKLQGIPLSPSASKVSLLPPR</sequence>
<evidence type="ECO:0000313" key="1">
    <source>
        <dbReference type="EMBL" id="PPQ70581.1"/>
    </source>
</evidence>
<organism evidence="1 2">
    <name type="scientific">Panaeolus cyanescens</name>
    <dbReference type="NCBI Taxonomy" id="181874"/>
    <lineage>
        <taxon>Eukaryota</taxon>
        <taxon>Fungi</taxon>
        <taxon>Dikarya</taxon>
        <taxon>Basidiomycota</taxon>
        <taxon>Agaricomycotina</taxon>
        <taxon>Agaricomycetes</taxon>
        <taxon>Agaricomycetidae</taxon>
        <taxon>Agaricales</taxon>
        <taxon>Agaricineae</taxon>
        <taxon>Galeropsidaceae</taxon>
        <taxon>Panaeolus</taxon>
    </lineage>
</organism>
<protein>
    <submittedName>
        <fullName evidence="1">Uncharacterized protein</fullName>
    </submittedName>
</protein>
<dbReference type="Proteomes" id="UP000284842">
    <property type="component" value="Unassembled WGS sequence"/>
</dbReference>
<gene>
    <name evidence="1" type="ORF">CVT24_000059</name>
</gene>
<reference evidence="1 2" key="1">
    <citation type="journal article" date="2018" name="Evol. Lett.">
        <title>Horizontal gene cluster transfer increased hallucinogenic mushroom diversity.</title>
        <authorList>
            <person name="Reynolds H.T."/>
            <person name="Vijayakumar V."/>
            <person name="Gluck-Thaler E."/>
            <person name="Korotkin H.B."/>
            <person name="Matheny P.B."/>
            <person name="Slot J.C."/>
        </authorList>
    </citation>
    <scope>NUCLEOTIDE SEQUENCE [LARGE SCALE GENOMIC DNA]</scope>
    <source>
        <strain evidence="1 2">2629</strain>
    </source>
</reference>
<keyword evidence="2" id="KW-1185">Reference proteome</keyword>
<proteinExistence type="predicted"/>
<dbReference type="OrthoDB" id="3112947at2759"/>